<proteinExistence type="predicted"/>
<evidence type="ECO:0000313" key="3">
    <source>
        <dbReference type="Proteomes" id="UP000593765"/>
    </source>
</evidence>
<dbReference type="EMBL" id="CP063458">
    <property type="protein sequence ID" value="QOV88016.1"/>
    <property type="molecule type" value="Genomic_DNA"/>
</dbReference>
<dbReference type="KEGG" id="hbs:IPV69_17310"/>
<feature type="compositionally biased region" description="Acidic residues" evidence="1">
    <location>
        <begin position="185"/>
        <end position="203"/>
    </location>
</feature>
<evidence type="ECO:0000313" key="2">
    <source>
        <dbReference type="EMBL" id="QOV88016.1"/>
    </source>
</evidence>
<name>A0A7M2WRB6_9BACT</name>
<dbReference type="AlphaFoldDB" id="A0A7M2WRB6"/>
<gene>
    <name evidence="2" type="ORF">IPV69_17310</name>
</gene>
<sequence>MAKPLVLRFGEREFPFQLDRVERSDLYGYVEIETFDQHGNRCSTAKLLSDGKTIVTSGGTAMGFLSPDANWLEKKELTAVDSDNKPITPVPSSYSAPVPVDKTVTIDEYLSHNVKAAYAITCLEDMSPIMDELKKGAIYSFPYSFRGGLEANAGFLLLAADGTPFLMVAEPTKLEFLSFEQTSGVEDEPTDGEEDESLDFGMM</sequence>
<dbReference type="RefSeq" id="WP_206290979.1">
    <property type="nucleotide sequence ID" value="NZ_CP063458.1"/>
</dbReference>
<feature type="region of interest" description="Disordered" evidence="1">
    <location>
        <begin position="180"/>
        <end position="203"/>
    </location>
</feature>
<evidence type="ECO:0000256" key="1">
    <source>
        <dbReference type="SAM" id="MobiDB-lite"/>
    </source>
</evidence>
<reference evidence="2 3" key="1">
    <citation type="submission" date="2020-10" db="EMBL/GenBank/DDBJ databases">
        <title>Wide distribution of Phycisphaera-like planctomycetes from WD2101 soil group in peatlands and genome analysis of the first cultivated representative.</title>
        <authorList>
            <person name="Dedysh S.N."/>
            <person name="Beletsky A.V."/>
            <person name="Ivanova A."/>
            <person name="Kulichevskaya I.S."/>
            <person name="Suzina N.E."/>
            <person name="Philippov D.A."/>
            <person name="Rakitin A.L."/>
            <person name="Mardanov A.V."/>
            <person name="Ravin N.V."/>
        </authorList>
    </citation>
    <scope>NUCLEOTIDE SEQUENCE [LARGE SCALE GENOMIC DNA]</scope>
    <source>
        <strain evidence="2 3">M1803</strain>
    </source>
</reference>
<dbReference type="Proteomes" id="UP000593765">
    <property type="component" value="Chromosome"/>
</dbReference>
<accession>A0A7M2WRB6</accession>
<keyword evidence="3" id="KW-1185">Reference proteome</keyword>
<protein>
    <submittedName>
        <fullName evidence="2">Uncharacterized protein</fullName>
    </submittedName>
</protein>
<organism evidence="2 3">
    <name type="scientific">Humisphaera borealis</name>
    <dbReference type="NCBI Taxonomy" id="2807512"/>
    <lineage>
        <taxon>Bacteria</taxon>
        <taxon>Pseudomonadati</taxon>
        <taxon>Planctomycetota</taxon>
        <taxon>Phycisphaerae</taxon>
        <taxon>Tepidisphaerales</taxon>
        <taxon>Tepidisphaeraceae</taxon>
        <taxon>Humisphaera</taxon>
    </lineage>
</organism>